<dbReference type="PROSITE" id="PS50113">
    <property type="entry name" value="PAC"/>
    <property type="match status" value="2"/>
</dbReference>
<dbReference type="Pfam" id="PF00989">
    <property type="entry name" value="PAS"/>
    <property type="match status" value="1"/>
</dbReference>
<dbReference type="SUPFAM" id="SSF55785">
    <property type="entry name" value="PYP-like sensor domain (PAS domain)"/>
    <property type="match status" value="2"/>
</dbReference>
<evidence type="ECO:0000256" key="14">
    <source>
        <dbReference type="ARBA" id="ARBA00023026"/>
    </source>
</evidence>
<dbReference type="SMART" id="SM00086">
    <property type="entry name" value="PAC"/>
    <property type="match status" value="2"/>
</dbReference>
<evidence type="ECO:0000256" key="15">
    <source>
        <dbReference type="ARBA" id="ARBA00023170"/>
    </source>
</evidence>
<evidence type="ECO:0000313" key="18">
    <source>
        <dbReference type="EMBL" id="MCR0981550.1"/>
    </source>
</evidence>
<dbReference type="InterPro" id="IPR000700">
    <property type="entry name" value="PAS-assoc_C"/>
</dbReference>
<dbReference type="Gene3D" id="3.30.450.40">
    <property type="match status" value="1"/>
</dbReference>
<sequence>MADQDATMRRQRLLADFGEFALRSENLDEVLQEACRLVSEALGTKRAKVLEIQEGGQLLLVRAGIGWDPGIVGNLSLTMSERSSESYSIGSRGPVITQDISKEKRFDVPDFMRKAGVVALVNAPILLPGGGTFGLLQVDDTKPRDFGQEDTEFLRTYTMILGPVIDRLLKMRQLRAAEERFRLTVETALDYAIFVTDEEDRITDWLPGAAAVFGWTAEEAVGQHGGILFTPEDRAARQPEREIEMARADGVAPNVRWHIRKDGSRVFIEGSVRALHDGGGELRGFLKIGRDATERRAAEERLRESEERFRQFGEASSDLIWMRDAPTLAFEYLSPAFEPIYGRSREEQLAGNTLERWTELIHPDDRELAVQQLLSVRDGARANFEFRIIRPSDNELRWIRNTDFPLLDNAGRVRRLAGIAKDVTEEKASAARLEVLVAELQHRGRNLLGVVSAVAGRTLGHAGDVEHFRSRLQALSRAQGLLSQSGSDTVEVGALVRAELEAYAEAGPPKVVISGPRVRLTSRQVQNFALALHELTTNAVKYGALKGEAGQLSVHWSVGRTGKGRGSLALEWVETGYEVPPETGRRGYGRELIEKALSYALRARTEYALDAEGVRCRIELPLA</sequence>
<dbReference type="Gene3D" id="3.30.565.10">
    <property type="entry name" value="Histidine kinase-like ATPase, C-terminal domain"/>
    <property type="match status" value="1"/>
</dbReference>
<dbReference type="CDD" id="cd00130">
    <property type="entry name" value="PAS"/>
    <property type="match status" value="2"/>
</dbReference>
<evidence type="ECO:0000256" key="8">
    <source>
        <dbReference type="ARBA" id="ARBA00022679"/>
    </source>
</evidence>
<keyword evidence="14" id="KW-0843">Virulence</keyword>
<evidence type="ECO:0000256" key="7">
    <source>
        <dbReference type="ARBA" id="ARBA00022643"/>
    </source>
</evidence>
<dbReference type="Pfam" id="PF01590">
    <property type="entry name" value="GAF"/>
    <property type="match status" value="1"/>
</dbReference>
<keyword evidence="15" id="KW-0675">Receptor</keyword>
<dbReference type="SUPFAM" id="SSF55781">
    <property type="entry name" value="GAF domain-like"/>
    <property type="match status" value="1"/>
</dbReference>
<evidence type="ECO:0000256" key="1">
    <source>
        <dbReference type="ARBA" id="ARBA00000085"/>
    </source>
</evidence>
<dbReference type="Gene3D" id="3.30.450.20">
    <property type="entry name" value="PAS domain"/>
    <property type="match status" value="2"/>
</dbReference>
<dbReference type="RefSeq" id="WP_257715223.1">
    <property type="nucleotide sequence ID" value="NZ_JANJOU010000003.1"/>
</dbReference>
<evidence type="ECO:0000256" key="12">
    <source>
        <dbReference type="ARBA" id="ARBA00022840"/>
    </source>
</evidence>
<evidence type="ECO:0000259" key="17">
    <source>
        <dbReference type="PROSITE" id="PS50113"/>
    </source>
</evidence>
<keyword evidence="11" id="KW-0418">Kinase</keyword>
<keyword evidence="8" id="KW-0808">Transferase</keyword>
<comment type="caution">
    <text evidence="18">The sequence shown here is derived from an EMBL/GenBank/DDBJ whole genome shotgun (WGS) entry which is preliminary data.</text>
</comment>
<feature type="domain" description="PAC" evidence="17">
    <location>
        <begin position="382"/>
        <end position="435"/>
    </location>
</feature>
<keyword evidence="19" id="KW-1185">Reference proteome</keyword>
<dbReference type="Proteomes" id="UP001524642">
    <property type="component" value="Unassembled WGS sequence"/>
</dbReference>
<evidence type="ECO:0000256" key="3">
    <source>
        <dbReference type="ARBA" id="ARBA00022543"/>
    </source>
</evidence>
<evidence type="ECO:0000256" key="6">
    <source>
        <dbReference type="ARBA" id="ARBA00022630"/>
    </source>
</evidence>
<dbReference type="EC" id="2.7.13.3" evidence="2"/>
<dbReference type="InterPro" id="IPR013655">
    <property type="entry name" value="PAS_fold_3"/>
</dbReference>
<evidence type="ECO:0000259" key="16">
    <source>
        <dbReference type="PROSITE" id="PS50112"/>
    </source>
</evidence>
<dbReference type="InterPro" id="IPR036890">
    <property type="entry name" value="HATPase_C_sf"/>
</dbReference>
<dbReference type="PROSITE" id="PS50112">
    <property type="entry name" value="PAS"/>
    <property type="match status" value="2"/>
</dbReference>
<evidence type="ECO:0000256" key="13">
    <source>
        <dbReference type="ARBA" id="ARBA00022991"/>
    </source>
</evidence>
<keyword evidence="5" id="KW-0716">Sensory transduction</keyword>
<evidence type="ECO:0000256" key="10">
    <source>
        <dbReference type="ARBA" id="ARBA00022741"/>
    </source>
</evidence>
<keyword evidence="3" id="KW-0600">Photoreceptor protein</keyword>
<dbReference type="InterPro" id="IPR029016">
    <property type="entry name" value="GAF-like_dom_sf"/>
</dbReference>
<keyword evidence="9" id="KW-0677">Repeat</keyword>
<reference evidence="18 19" key="1">
    <citation type="submission" date="2022-06" db="EMBL/GenBank/DDBJ databases">
        <title>Roseomonas CN29.</title>
        <authorList>
            <person name="Cheng Y."/>
            <person name="He X."/>
        </authorList>
    </citation>
    <scope>NUCLEOTIDE SEQUENCE [LARGE SCALE GENOMIC DNA]</scope>
    <source>
        <strain evidence="18 19">CN29</strain>
    </source>
</reference>
<keyword evidence="6" id="KW-0285">Flavoprotein</keyword>
<keyword evidence="7" id="KW-0288">FMN</keyword>
<comment type="catalytic activity">
    <reaction evidence="1">
        <text>ATP + protein L-histidine = ADP + protein N-phospho-L-histidine.</text>
        <dbReference type="EC" id="2.7.13.3"/>
    </reaction>
</comment>
<evidence type="ECO:0000256" key="5">
    <source>
        <dbReference type="ARBA" id="ARBA00022606"/>
    </source>
</evidence>
<dbReference type="PANTHER" id="PTHR41523">
    <property type="entry name" value="TWO-COMPONENT SYSTEM SENSOR PROTEIN"/>
    <property type="match status" value="1"/>
</dbReference>
<proteinExistence type="predicted"/>
<feature type="domain" description="PAC" evidence="17">
    <location>
        <begin position="239"/>
        <end position="304"/>
    </location>
</feature>
<evidence type="ECO:0000256" key="2">
    <source>
        <dbReference type="ARBA" id="ARBA00012438"/>
    </source>
</evidence>
<protein>
    <recommendedName>
        <fullName evidence="2">histidine kinase</fullName>
        <ecNumber evidence="2">2.7.13.3</ecNumber>
    </recommendedName>
</protein>
<dbReference type="PANTHER" id="PTHR41523:SF8">
    <property type="entry name" value="ETHYLENE RESPONSE SENSOR PROTEIN"/>
    <property type="match status" value="1"/>
</dbReference>
<keyword evidence="13" id="KW-0157">Chromophore</keyword>
<dbReference type="NCBIfam" id="TIGR00229">
    <property type="entry name" value="sensory_box"/>
    <property type="match status" value="2"/>
</dbReference>
<organism evidence="18 19">
    <name type="scientific">Roseomonas populi</name>
    <dbReference type="NCBI Taxonomy" id="3121582"/>
    <lineage>
        <taxon>Bacteria</taxon>
        <taxon>Pseudomonadati</taxon>
        <taxon>Pseudomonadota</taxon>
        <taxon>Alphaproteobacteria</taxon>
        <taxon>Acetobacterales</taxon>
        <taxon>Roseomonadaceae</taxon>
        <taxon>Roseomonas</taxon>
    </lineage>
</organism>
<keyword evidence="12" id="KW-0067">ATP-binding</keyword>
<dbReference type="SMART" id="SM00091">
    <property type="entry name" value="PAS"/>
    <property type="match status" value="2"/>
</dbReference>
<gene>
    <name evidence="18" type="ORF">NRP21_05765</name>
</gene>
<evidence type="ECO:0000256" key="4">
    <source>
        <dbReference type="ARBA" id="ARBA00022553"/>
    </source>
</evidence>
<dbReference type="InterPro" id="IPR001610">
    <property type="entry name" value="PAC"/>
</dbReference>
<feature type="domain" description="PAS" evidence="16">
    <location>
        <begin position="305"/>
        <end position="380"/>
    </location>
</feature>
<dbReference type="InterPro" id="IPR000014">
    <property type="entry name" value="PAS"/>
</dbReference>
<keyword evidence="4" id="KW-0597">Phosphoprotein</keyword>
<dbReference type="InterPro" id="IPR035965">
    <property type="entry name" value="PAS-like_dom_sf"/>
</dbReference>
<feature type="domain" description="PAS" evidence="16">
    <location>
        <begin position="177"/>
        <end position="250"/>
    </location>
</feature>
<dbReference type="SMART" id="SM00911">
    <property type="entry name" value="HWE_HK"/>
    <property type="match status" value="1"/>
</dbReference>
<evidence type="ECO:0000256" key="9">
    <source>
        <dbReference type="ARBA" id="ARBA00022737"/>
    </source>
</evidence>
<dbReference type="InterPro" id="IPR011102">
    <property type="entry name" value="Sig_transdc_His_kinase_HWE"/>
</dbReference>
<dbReference type="InterPro" id="IPR013767">
    <property type="entry name" value="PAS_fold"/>
</dbReference>
<keyword evidence="10" id="KW-0547">Nucleotide-binding</keyword>
<accession>A0ABT1X0C9</accession>
<dbReference type="InterPro" id="IPR003018">
    <property type="entry name" value="GAF"/>
</dbReference>
<name>A0ABT1X0C9_9PROT</name>
<dbReference type="Pfam" id="PF08447">
    <property type="entry name" value="PAS_3"/>
    <property type="match status" value="1"/>
</dbReference>
<dbReference type="Pfam" id="PF07536">
    <property type="entry name" value="HWE_HK"/>
    <property type="match status" value="1"/>
</dbReference>
<evidence type="ECO:0000256" key="11">
    <source>
        <dbReference type="ARBA" id="ARBA00022777"/>
    </source>
</evidence>
<dbReference type="EMBL" id="JANJOU010000003">
    <property type="protein sequence ID" value="MCR0981550.1"/>
    <property type="molecule type" value="Genomic_DNA"/>
</dbReference>
<dbReference type="SMART" id="SM00065">
    <property type="entry name" value="GAF"/>
    <property type="match status" value="1"/>
</dbReference>
<evidence type="ECO:0000313" key="19">
    <source>
        <dbReference type="Proteomes" id="UP001524642"/>
    </source>
</evidence>